<proteinExistence type="predicted"/>
<feature type="signal peptide" evidence="1">
    <location>
        <begin position="1"/>
        <end position="18"/>
    </location>
</feature>
<evidence type="ECO:0000256" key="1">
    <source>
        <dbReference type="SAM" id="SignalP"/>
    </source>
</evidence>
<gene>
    <name evidence="2" type="ORF">GCM10022291_05320</name>
</gene>
<evidence type="ECO:0000313" key="2">
    <source>
        <dbReference type="EMBL" id="GAA4231885.1"/>
    </source>
</evidence>
<organism evidence="2 3">
    <name type="scientific">Postechiella marina</name>
    <dbReference type="NCBI Taxonomy" id="943941"/>
    <lineage>
        <taxon>Bacteria</taxon>
        <taxon>Pseudomonadati</taxon>
        <taxon>Bacteroidota</taxon>
        <taxon>Flavobacteriia</taxon>
        <taxon>Flavobacteriales</taxon>
        <taxon>Flavobacteriaceae</taxon>
        <taxon>Postechiella</taxon>
    </lineage>
</organism>
<accession>A0ABP8C177</accession>
<feature type="chain" id="PRO_5045589571" evidence="1">
    <location>
        <begin position="19"/>
        <end position="224"/>
    </location>
</feature>
<sequence length="224" mass="24098">MKKITLLLLLCIASFGYAQTTMLSITHINGETPADFKATLDGGNLVEGSTLAITVNYTNVQPHPNWGCTCIRVRLLNNYGLIPEFVNVDETVTTSTSEQTVVVNIVVPDVSDDVSPGPIRIQAIARDETGGANEFAYASETFSLKDLTTLSSGSLEKNKLSAFYNASKDVISIGDTTVTGDYNIFDLAGKSILKGEVSKEINVETLKSGMYILATDKGSLKFVK</sequence>
<dbReference type="EMBL" id="BAABCA010000001">
    <property type="protein sequence ID" value="GAA4231885.1"/>
    <property type="molecule type" value="Genomic_DNA"/>
</dbReference>
<protein>
    <submittedName>
        <fullName evidence="2">Uncharacterized protein</fullName>
    </submittedName>
</protein>
<name>A0ABP8C177_9FLAO</name>
<keyword evidence="1" id="KW-0732">Signal</keyword>
<evidence type="ECO:0000313" key="3">
    <source>
        <dbReference type="Proteomes" id="UP001501496"/>
    </source>
</evidence>
<reference evidence="3" key="1">
    <citation type="journal article" date="2019" name="Int. J. Syst. Evol. Microbiol.">
        <title>The Global Catalogue of Microorganisms (GCM) 10K type strain sequencing project: providing services to taxonomists for standard genome sequencing and annotation.</title>
        <authorList>
            <consortium name="The Broad Institute Genomics Platform"/>
            <consortium name="The Broad Institute Genome Sequencing Center for Infectious Disease"/>
            <person name="Wu L."/>
            <person name="Ma J."/>
        </authorList>
    </citation>
    <scope>NUCLEOTIDE SEQUENCE [LARGE SCALE GENOMIC DNA]</scope>
    <source>
        <strain evidence="3">JCM 17630</strain>
    </source>
</reference>
<keyword evidence="3" id="KW-1185">Reference proteome</keyword>
<dbReference type="RefSeq" id="WP_344786520.1">
    <property type="nucleotide sequence ID" value="NZ_BAABCA010000001.1"/>
</dbReference>
<comment type="caution">
    <text evidence="2">The sequence shown here is derived from an EMBL/GenBank/DDBJ whole genome shotgun (WGS) entry which is preliminary data.</text>
</comment>
<dbReference type="Proteomes" id="UP001501496">
    <property type="component" value="Unassembled WGS sequence"/>
</dbReference>